<keyword evidence="3" id="KW-1185">Reference proteome</keyword>
<dbReference type="InterPro" id="IPR036465">
    <property type="entry name" value="vWFA_dom_sf"/>
</dbReference>
<evidence type="ECO:0000313" key="2">
    <source>
        <dbReference type="EMBL" id="AIJ21311.1"/>
    </source>
</evidence>
<dbReference type="HOGENOM" id="CLU_473132_0_0_11"/>
<dbReference type="KEGG" id="amq:AMETH_1219"/>
<dbReference type="SMART" id="SM00327">
    <property type="entry name" value="VWA"/>
    <property type="match status" value="1"/>
</dbReference>
<dbReference type="OrthoDB" id="4641313at2"/>
<dbReference type="InterPro" id="IPR051928">
    <property type="entry name" value="NorD/CobT"/>
</dbReference>
<accession>A0A076MQT6</accession>
<dbReference type="EMBL" id="CP009110">
    <property type="protein sequence ID" value="AIJ21311.1"/>
    <property type="molecule type" value="Genomic_DNA"/>
</dbReference>
<dbReference type="InterPro" id="IPR002035">
    <property type="entry name" value="VWF_A"/>
</dbReference>
<dbReference type="AlphaFoldDB" id="A0A076MQT6"/>
<dbReference type="Proteomes" id="UP000062973">
    <property type="component" value="Chromosome"/>
</dbReference>
<dbReference type="Pfam" id="PF00092">
    <property type="entry name" value="VWA"/>
    <property type="match status" value="1"/>
</dbReference>
<dbReference type="PANTHER" id="PTHR41248:SF1">
    <property type="entry name" value="NORD PROTEIN"/>
    <property type="match status" value="1"/>
</dbReference>
<gene>
    <name evidence="2" type="ORF">AMETH_1219</name>
</gene>
<evidence type="ECO:0000313" key="3">
    <source>
        <dbReference type="Proteomes" id="UP000062973"/>
    </source>
</evidence>
<reference evidence="2 3" key="1">
    <citation type="submission" date="2014-07" db="EMBL/GenBank/DDBJ databases">
        <title>Whole Genome Sequence of the Amycolatopsis methanolica 239.</title>
        <authorList>
            <person name="Tang B."/>
        </authorList>
    </citation>
    <scope>NUCLEOTIDE SEQUENCE [LARGE SCALE GENOMIC DNA]</scope>
    <source>
        <strain evidence="2 3">239</strain>
    </source>
</reference>
<protein>
    <submittedName>
        <fullName evidence="2">von Willebrand factor, type A</fullName>
    </submittedName>
</protein>
<organism evidence="2 3">
    <name type="scientific">Amycolatopsis methanolica 239</name>
    <dbReference type="NCBI Taxonomy" id="1068978"/>
    <lineage>
        <taxon>Bacteria</taxon>
        <taxon>Bacillati</taxon>
        <taxon>Actinomycetota</taxon>
        <taxon>Actinomycetes</taxon>
        <taxon>Pseudonocardiales</taxon>
        <taxon>Pseudonocardiaceae</taxon>
        <taxon>Amycolatopsis</taxon>
        <taxon>Amycolatopsis methanolica group</taxon>
    </lineage>
</organism>
<dbReference type="PROSITE" id="PS50234">
    <property type="entry name" value="VWFA"/>
    <property type="match status" value="1"/>
</dbReference>
<dbReference type="STRING" id="1068978.AMETH_1219"/>
<feature type="domain" description="VWFA" evidence="1">
    <location>
        <begin position="353"/>
        <end position="548"/>
    </location>
</feature>
<dbReference type="SUPFAM" id="SSF53300">
    <property type="entry name" value="vWA-like"/>
    <property type="match status" value="1"/>
</dbReference>
<sequence length="548" mass="59505">MTKTGALAEYSLLASAVGCRDVEVVGVDGGPSYTDGRHVVVDARASDPLPTLLCQSALIGAGSLQPDMVRKLSRGRETVARYVLLEVHRACRSLRNSLPGWFVELVGSSPGAEVSASAEESLQRALGREELPATPEWFGTVMPRTSLRKGKASRSTPVDGSKLKAAEVVAPDRDAQDDPVRRIFRAPFAVHNPLSRLLGRGLSRAERHPRGSVSALHLDDSNLAAGSGRRLVTSPPGSGRSSFAAVPEPLAGSRFPEWDCWRGEYRRGWCSVIEYAPEQRVPRPAPEVSVHGDRAIRADLARVSRSLAWHTRQPQGEDVDLDAVVQGVARSGRASPHIEHAYREKRRSRPDLTVSILLDASGSTADEQPSGGTVYDRQSAIVLNLMRALEDVGHGVEVTAFNSAGRAQVRVIPIKRLQENGNSAVRSRLFQVRPTGCTRMGAAIRYATRRMAHVPAGRQVLLMVSDGFPYDQNYEGRYADADTGRALREARRAGVACVCLSVSNTMTEDRLTQIFGNAAHLRLASDRDVSERVVSLLRQALRGVSQTV</sequence>
<dbReference type="Gene3D" id="3.40.50.410">
    <property type="entry name" value="von Willebrand factor, type A domain"/>
    <property type="match status" value="1"/>
</dbReference>
<proteinExistence type="predicted"/>
<name>A0A076MQT6_AMYME</name>
<dbReference type="PANTHER" id="PTHR41248">
    <property type="entry name" value="NORD PROTEIN"/>
    <property type="match status" value="1"/>
</dbReference>
<dbReference type="eggNOG" id="COG4548">
    <property type="taxonomic scope" value="Bacteria"/>
</dbReference>
<dbReference type="RefSeq" id="WP_081617674.1">
    <property type="nucleotide sequence ID" value="NZ_AQUL01000001.1"/>
</dbReference>
<evidence type="ECO:0000259" key="1">
    <source>
        <dbReference type="PROSITE" id="PS50234"/>
    </source>
</evidence>
<dbReference type="PATRIC" id="fig|1068978.7.peg.1284"/>